<sequence length="340" mass="38457">MISYQSLKQFPKAELHCHLDGSIRPETLQAIAQKQQLPISSDTEVVRQKMQAPKNCHNLEEYLHCFDFVLPYLQTNEALQMAAFDVMEQAALDGVRYIEIRFAPSLSMQQGLTVAETIQAVAQGIALAETQYSIYGTVLIIGMRQEDSAAIAQVFRESLAIQEPKVVGLDLAGPEEDGYLEQMREELLVQIEDKTIPFTLHAGECGCVANIYQAIAFGTKRIGHGIALKGDDEAQRVCADRAICIEGCPTSNIQTKAIMDYQDYPIREWLKQGMIVCLNTDNRTVSHTTLTNEYWQIYQAHHLTWSEVIQMNQNAMHYSFAPREVKEKILKEMASMEYEK</sequence>
<keyword evidence="9" id="KW-1185">Reference proteome</keyword>
<evidence type="ECO:0000256" key="5">
    <source>
        <dbReference type="ARBA" id="ARBA00022801"/>
    </source>
</evidence>
<evidence type="ECO:0000256" key="6">
    <source>
        <dbReference type="ARBA" id="ARBA00022833"/>
    </source>
</evidence>
<comment type="caution">
    <text evidence="8">The sequence shown here is derived from an EMBL/GenBank/DDBJ whole genome shotgun (WGS) entry which is preliminary data.</text>
</comment>
<dbReference type="EC" id="3.5.4.4" evidence="3"/>
<reference evidence="9" key="1">
    <citation type="journal article" date="2019" name="Int. J. Syst. Evol. Microbiol.">
        <title>The Global Catalogue of Microorganisms (GCM) 10K type strain sequencing project: providing services to taxonomists for standard genome sequencing and annotation.</title>
        <authorList>
            <consortium name="The Broad Institute Genomics Platform"/>
            <consortium name="The Broad Institute Genome Sequencing Center for Infectious Disease"/>
            <person name="Wu L."/>
            <person name="Ma J."/>
        </authorList>
    </citation>
    <scope>NUCLEOTIDE SEQUENCE [LARGE SCALE GENOMIC DNA]</scope>
    <source>
        <strain evidence="9">TISTR 932</strain>
    </source>
</reference>
<dbReference type="SUPFAM" id="SSF51556">
    <property type="entry name" value="Metallo-dependent hydrolases"/>
    <property type="match status" value="1"/>
</dbReference>
<evidence type="ECO:0000256" key="1">
    <source>
        <dbReference type="ARBA" id="ARBA00001947"/>
    </source>
</evidence>
<dbReference type="Gene3D" id="3.20.20.140">
    <property type="entry name" value="Metal-dependent hydrolases"/>
    <property type="match status" value="1"/>
</dbReference>
<name>A0ABW5TLX6_9ENTE</name>
<dbReference type="InterPro" id="IPR001365">
    <property type="entry name" value="A_deaminase_dom"/>
</dbReference>
<evidence type="ECO:0000313" key="8">
    <source>
        <dbReference type="EMBL" id="MFD2729909.1"/>
    </source>
</evidence>
<keyword evidence="6" id="KW-0862">Zinc</keyword>
<gene>
    <name evidence="8" type="primary">add</name>
    <name evidence="8" type="ORF">ACFSR0_11045</name>
</gene>
<comment type="cofactor">
    <cofactor evidence="1">
        <name>Zn(2+)</name>
        <dbReference type="ChEBI" id="CHEBI:29105"/>
    </cofactor>
</comment>
<dbReference type="InterPro" id="IPR006330">
    <property type="entry name" value="Ado/ade_deaminase"/>
</dbReference>
<dbReference type="PANTHER" id="PTHR11409:SF43">
    <property type="entry name" value="ADENOSINE DEAMINASE"/>
    <property type="match status" value="1"/>
</dbReference>
<comment type="similarity">
    <text evidence="2">Belongs to the metallo-dependent hydrolases superfamily. Adenosine and AMP deaminases family.</text>
</comment>
<dbReference type="RefSeq" id="WP_379982693.1">
    <property type="nucleotide sequence ID" value="NZ_JBHUMO010000071.1"/>
</dbReference>
<evidence type="ECO:0000256" key="3">
    <source>
        <dbReference type="ARBA" id="ARBA00012784"/>
    </source>
</evidence>
<dbReference type="NCBIfam" id="TIGR01430">
    <property type="entry name" value="aden_deam"/>
    <property type="match status" value="1"/>
</dbReference>
<dbReference type="GO" id="GO:0016787">
    <property type="term" value="F:hydrolase activity"/>
    <property type="evidence" value="ECO:0007669"/>
    <property type="project" value="UniProtKB-KW"/>
</dbReference>
<dbReference type="Pfam" id="PF00962">
    <property type="entry name" value="A_deaminase"/>
    <property type="match status" value="1"/>
</dbReference>
<proteinExistence type="inferred from homology"/>
<dbReference type="InterPro" id="IPR032466">
    <property type="entry name" value="Metal_Hydrolase"/>
</dbReference>
<evidence type="ECO:0000256" key="2">
    <source>
        <dbReference type="ARBA" id="ARBA00006676"/>
    </source>
</evidence>
<accession>A0ABW5TLX6</accession>
<dbReference type="EMBL" id="JBHUMO010000071">
    <property type="protein sequence ID" value="MFD2729909.1"/>
    <property type="molecule type" value="Genomic_DNA"/>
</dbReference>
<dbReference type="Proteomes" id="UP001597427">
    <property type="component" value="Unassembled WGS sequence"/>
</dbReference>
<organism evidence="8 9">
    <name type="scientific">Enterococcus camelliae</name>
    <dbReference type="NCBI Taxonomy" id="453959"/>
    <lineage>
        <taxon>Bacteria</taxon>
        <taxon>Bacillati</taxon>
        <taxon>Bacillota</taxon>
        <taxon>Bacilli</taxon>
        <taxon>Lactobacillales</taxon>
        <taxon>Enterococcaceae</taxon>
        <taxon>Enterococcus</taxon>
    </lineage>
</organism>
<keyword evidence="5 8" id="KW-0378">Hydrolase</keyword>
<protein>
    <recommendedName>
        <fullName evidence="3">adenosine deaminase</fullName>
        <ecNumber evidence="3">3.5.4.4</ecNumber>
    </recommendedName>
</protein>
<evidence type="ECO:0000259" key="7">
    <source>
        <dbReference type="Pfam" id="PF00962"/>
    </source>
</evidence>
<keyword evidence="4" id="KW-0479">Metal-binding</keyword>
<dbReference type="PANTHER" id="PTHR11409">
    <property type="entry name" value="ADENOSINE DEAMINASE"/>
    <property type="match status" value="1"/>
</dbReference>
<evidence type="ECO:0000313" key="9">
    <source>
        <dbReference type="Proteomes" id="UP001597427"/>
    </source>
</evidence>
<feature type="domain" description="Adenosine deaminase" evidence="7">
    <location>
        <begin position="11"/>
        <end position="334"/>
    </location>
</feature>
<evidence type="ECO:0000256" key="4">
    <source>
        <dbReference type="ARBA" id="ARBA00022723"/>
    </source>
</evidence>